<evidence type="ECO:0000256" key="2">
    <source>
        <dbReference type="ARBA" id="ARBA00004906"/>
    </source>
</evidence>
<feature type="domain" description="HECT" evidence="8">
    <location>
        <begin position="855"/>
        <end position="1239"/>
    </location>
</feature>
<comment type="pathway">
    <text evidence="2">Protein modification; protein ubiquitination.</text>
</comment>
<comment type="catalytic activity">
    <reaction evidence="1">
        <text>S-ubiquitinyl-[E2 ubiquitin-conjugating enzyme]-L-cysteine + [acceptor protein]-L-lysine = [E2 ubiquitin-conjugating enzyme]-L-cysteine + N(6)-ubiquitinyl-[acceptor protein]-L-lysine.</text>
        <dbReference type="EC" id="2.3.2.26"/>
    </reaction>
</comment>
<dbReference type="Pfam" id="PF00632">
    <property type="entry name" value="HECT"/>
    <property type="match status" value="1"/>
</dbReference>
<name>A0A5M8Q1M9_9LECA</name>
<evidence type="ECO:0000259" key="8">
    <source>
        <dbReference type="PROSITE" id="PS50237"/>
    </source>
</evidence>
<evidence type="ECO:0000256" key="5">
    <source>
        <dbReference type="ARBA" id="ARBA00022786"/>
    </source>
</evidence>
<dbReference type="GO" id="GO:0006511">
    <property type="term" value="P:ubiquitin-dependent protein catabolic process"/>
    <property type="evidence" value="ECO:0007669"/>
    <property type="project" value="TreeGrafter"/>
</dbReference>
<dbReference type="FunFam" id="3.30.2410.10:FF:000017">
    <property type="entry name" value="E3 ubiquitin-protein ligase UPL7"/>
    <property type="match status" value="1"/>
</dbReference>
<dbReference type="Gene3D" id="3.30.2410.10">
    <property type="entry name" value="Hect, E3 ligase catalytic domain"/>
    <property type="match status" value="1"/>
</dbReference>
<feature type="active site" description="Glycyl thioester intermediate" evidence="6">
    <location>
        <position position="1207"/>
    </location>
</feature>
<dbReference type="OrthoDB" id="8068875at2759"/>
<dbReference type="PANTHER" id="PTHR45700">
    <property type="entry name" value="UBIQUITIN-PROTEIN LIGASE E3C"/>
    <property type="match status" value="1"/>
</dbReference>
<dbReference type="CDD" id="cd00078">
    <property type="entry name" value="HECTc"/>
    <property type="match status" value="1"/>
</dbReference>
<dbReference type="AlphaFoldDB" id="A0A5M8Q1M9"/>
<accession>A0A5M8Q1M9</accession>
<dbReference type="PROSITE" id="PS50096">
    <property type="entry name" value="IQ"/>
    <property type="match status" value="1"/>
</dbReference>
<dbReference type="Proteomes" id="UP000324767">
    <property type="component" value="Unassembled WGS sequence"/>
</dbReference>
<evidence type="ECO:0000256" key="6">
    <source>
        <dbReference type="PROSITE-ProRule" id="PRU00104"/>
    </source>
</evidence>
<evidence type="ECO:0000256" key="1">
    <source>
        <dbReference type="ARBA" id="ARBA00000885"/>
    </source>
</evidence>
<evidence type="ECO:0000256" key="7">
    <source>
        <dbReference type="SAM" id="MobiDB-lite"/>
    </source>
</evidence>
<dbReference type="EC" id="2.3.2.26" evidence="3"/>
<sequence length="1239" mass="138892">MFQSFTGSSRRPRQVNLSGRSTNPFAASSRTRQPSTTQGAQQALVQAQQERFLRQQERDRLNAVKALQRIWRGHRHRHEVRSQWRREWDYRESSDASNGPVAAKPCGGAAHVSHANPYNTAEDCLSQLRLLLQFASARISDDRRRIRRFAGRFCVSLEIFPDAFTGDRWMITLLRLGRLCLETLKHSMSDLGGDDERDDILALLVELSVMIPEKLARYSQNYYATLGALTARPQSKHSRSRYDQNLLESAVLGLLRSRTSATVSAYAGFASEYLTVPDLPSHLGNLDPIAEGVDYKILANALASITSSSTEDDITRYKSHEQLLWLLAYFIFFRGREHGPTDTVVDAPDAEYVSVISRLLSYLADEIGARIDLPGNSQGSLNGISSPAQHMDLQLPDFVRSELLSLVNQQNISSLITHSELISPSKGRESQGPDEASAVASYALMLLAVFPRRRDDIRMWLLLGSSSSRKISDGSLENSVPAIKYFWRSASSSRVYELIRQEPGAALSLLRTDTVDAGSRRTPSRLEHGSKDREWRIVLLFLELYTLALRLMDDEEFFAGGTSASAEKPSWTRASALTLGQVKDLTVFLKNLAFTMYWNAAELSGPGNLETKPGIANYFSPSSDLLLGSQANEPSSDADMVSIAGVSGMTVNYIKGMVTGLLRMIYERDSRRNFLPKGHWLMTGRFEMEGFIPAVVAEEESRHQVQEADEEDVNDVEVGAGDSGGDASALIGTHRTQQLRYLERLRLQQRKASRRKYLEALTPRLEILQNMPFFIPFATRVQIFREFVTLDQTRRRNGHVDADQWRFSVIHNAPRMIPDMRRSGEDIIRAHHARVRREHVFEDAFEHYYKLGDGLKEPIQITFVDKFDTVEAGIDGGGVTKEFLTSVTSEAFSPMAGLNLFAENDQHLLYPNPAAVEERKDLLRQAGLKEGSSEWNEPIRDLLQRYEFLGRVVGKCLYEGILVDIHFAGFFLLKWALTGGSGAAPKESGYRANLNDLRDLDEGLYQGLLQLKNHPGNVEDFSLNFTVTDTVSSSAYDSQPGHQPNQRTVTRELCPNGSNVAVTNQNRLSYISYIAIHRLQNQPRLQTSAFLRGLGQIIQPSWLSMFNQSELQTLLGGDSSEIDVDDLRANTLYGGVYVIGDDGLEHSSVQLFWQVMRSLSDADRRKVLKFVTSTPRAPLLGFAQLNPRFSIRDAGDDQTRLPSTSTCVNLLKLPRYSEAETLREKLLYAVNSGAGFDLS</sequence>
<keyword evidence="5 6" id="KW-0833">Ubl conjugation pathway</keyword>
<dbReference type="PANTHER" id="PTHR45700:SF2">
    <property type="entry name" value="UBIQUITIN-PROTEIN LIGASE E3C"/>
    <property type="match status" value="1"/>
</dbReference>
<organism evidence="9 10">
    <name type="scientific">Lasallia pustulata</name>
    <dbReference type="NCBI Taxonomy" id="136370"/>
    <lineage>
        <taxon>Eukaryota</taxon>
        <taxon>Fungi</taxon>
        <taxon>Dikarya</taxon>
        <taxon>Ascomycota</taxon>
        <taxon>Pezizomycotina</taxon>
        <taxon>Lecanoromycetes</taxon>
        <taxon>OSLEUM clade</taxon>
        <taxon>Umbilicariomycetidae</taxon>
        <taxon>Umbilicariales</taxon>
        <taxon>Umbilicariaceae</taxon>
        <taxon>Lasallia</taxon>
    </lineage>
</organism>
<evidence type="ECO:0000313" key="9">
    <source>
        <dbReference type="EMBL" id="KAA6414874.1"/>
    </source>
</evidence>
<feature type="region of interest" description="Disordered" evidence="7">
    <location>
        <begin position="1"/>
        <end position="43"/>
    </location>
</feature>
<reference evidence="9 10" key="1">
    <citation type="submission" date="2019-09" db="EMBL/GenBank/DDBJ databases">
        <title>The hologenome of the rock-dwelling lichen Lasallia pustulata.</title>
        <authorList>
            <person name="Greshake Tzovaras B."/>
            <person name="Segers F."/>
            <person name="Bicker A."/>
            <person name="Dal Grande F."/>
            <person name="Otte J."/>
            <person name="Hankeln T."/>
            <person name="Schmitt I."/>
            <person name="Ebersberger I."/>
        </authorList>
    </citation>
    <scope>NUCLEOTIDE SEQUENCE [LARGE SCALE GENOMIC DNA]</scope>
    <source>
        <strain evidence="9">A1-1</strain>
    </source>
</reference>
<gene>
    <name evidence="9" type="ORF">FRX48_01624</name>
</gene>
<evidence type="ECO:0000313" key="10">
    <source>
        <dbReference type="Proteomes" id="UP000324767"/>
    </source>
</evidence>
<dbReference type="SMART" id="SM00119">
    <property type="entry name" value="HECTc"/>
    <property type="match status" value="1"/>
</dbReference>
<feature type="compositionally biased region" description="Polar residues" evidence="7">
    <location>
        <begin position="1"/>
        <end position="37"/>
    </location>
</feature>
<comment type="caution">
    <text evidence="9">The sequence shown here is derived from an EMBL/GenBank/DDBJ whole genome shotgun (WGS) entry which is preliminary data.</text>
</comment>
<dbReference type="SUPFAM" id="SSF56204">
    <property type="entry name" value="Hect, E3 ligase catalytic domain"/>
    <property type="match status" value="1"/>
</dbReference>
<dbReference type="Gene3D" id="3.90.1750.10">
    <property type="entry name" value="Hect, E3 ligase catalytic domains"/>
    <property type="match status" value="1"/>
</dbReference>
<dbReference type="InterPro" id="IPR044611">
    <property type="entry name" value="E3A/B/C-like"/>
</dbReference>
<proteinExistence type="predicted"/>
<dbReference type="InterPro" id="IPR000569">
    <property type="entry name" value="HECT_dom"/>
</dbReference>
<dbReference type="GO" id="GO:0000209">
    <property type="term" value="P:protein polyubiquitination"/>
    <property type="evidence" value="ECO:0007669"/>
    <property type="project" value="InterPro"/>
</dbReference>
<dbReference type="PROSITE" id="PS50237">
    <property type="entry name" value="HECT"/>
    <property type="match status" value="1"/>
</dbReference>
<evidence type="ECO:0000256" key="3">
    <source>
        <dbReference type="ARBA" id="ARBA00012485"/>
    </source>
</evidence>
<keyword evidence="4" id="KW-0808">Transferase</keyword>
<protein>
    <recommendedName>
        <fullName evidence="3">HECT-type E3 ubiquitin transferase</fullName>
        <ecNumber evidence="3">2.3.2.26</ecNumber>
    </recommendedName>
</protein>
<dbReference type="InterPro" id="IPR035983">
    <property type="entry name" value="Hect_E3_ubiquitin_ligase"/>
</dbReference>
<dbReference type="Gene3D" id="3.30.2160.10">
    <property type="entry name" value="Hect, E3 ligase catalytic domain"/>
    <property type="match status" value="1"/>
</dbReference>
<dbReference type="GO" id="GO:0061630">
    <property type="term" value="F:ubiquitin protein ligase activity"/>
    <property type="evidence" value="ECO:0007669"/>
    <property type="project" value="UniProtKB-EC"/>
</dbReference>
<evidence type="ECO:0000256" key="4">
    <source>
        <dbReference type="ARBA" id="ARBA00022679"/>
    </source>
</evidence>
<dbReference type="EMBL" id="VXIT01000002">
    <property type="protein sequence ID" value="KAA6414874.1"/>
    <property type="molecule type" value="Genomic_DNA"/>
</dbReference>